<dbReference type="Pfam" id="PF13412">
    <property type="entry name" value="HTH_24"/>
    <property type="match status" value="1"/>
</dbReference>
<dbReference type="InterPro" id="IPR000600">
    <property type="entry name" value="ROK"/>
</dbReference>
<dbReference type="PANTHER" id="PTHR18964:SF149">
    <property type="entry name" value="BIFUNCTIONAL UDP-N-ACETYLGLUCOSAMINE 2-EPIMERASE_N-ACETYLMANNOSAMINE KINASE"/>
    <property type="match status" value="1"/>
</dbReference>
<evidence type="ECO:0000256" key="1">
    <source>
        <dbReference type="ARBA" id="ARBA00006479"/>
    </source>
</evidence>
<dbReference type="InterPro" id="IPR036390">
    <property type="entry name" value="WH_DNA-bd_sf"/>
</dbReference>
<dbReference type="EMBL" id="JAWJYN010000001">
    <property type="protein sequence ID" value="MDZ8160950.1"/>
    <property type="molecule type" value="Genomic_DNA"/>
</dbReference>
<dbReference type="Gene3D" id="1.10.10.10">
    <property type="entry name" value="Winged helix-like DNA-binding domain superfamily/Winged helix DNA-binding domain"/>
    <property type="match status" value="1"/>
</dbReference>
<dbReference type="Gene3D" id="3.30.420.40">
    <property type="match status" value="2"/>
</dbReference>
<dbReference type="SUPFAM" id="SSF46785">
    <property type="entry name" value="Winged helix' DNA-binding domain"/>
    <property type="match status" value="1"/>
</dbReference>
<dbReference type="Pfam" id="PF00480">
    <property type="entry name" value="ROK"/>
    <property type="match status" value="1"/>
</dbReference>
<dbReference type="InterPro" id="IPR036388">
    <property type="entry name" value="WH-like_DNA-bd_sf"/>
</dbReference>
<sequence length="396" mass="40493">MSGIGGDGEARTTPGRHARAVLRLLRDEGPASRIVLAERLGLSPTTITHTVGPLLVDGRIEELAGPGAHARRGRPAIALRAVPEAVTVGGIQLGVGMIRAGLADGLARARGVRVAEFDPRMPADDVLALAAAQLRAVISDDPGTPPCAIGVAAPGAVDGSGRVNTLAVNLGWRDIPVADLLERELGAPVHVEHNVRAMALAEAHYAEHPSPGRHRAGGLAYVYLRKRLGLGLVMRGAAARGGAHGVSELGHIQVDPAGVPCPCGNRGCLETVTSTVHLRARLEAARAEVTGVDDLDILVAVDAVRGTPVHEDFVARMAQGLSIVANLTGPDVIVLGGAFATAPDRLLDDLADATAAATFPLVRPSVVIRRASLTEGGVAGAAAVALDAAVYGPPVV</sequence>
<dbReference type="RefSeq" id="WP_194423621.1">
    <property type="nucleotide sequence ID" value="NZ_BAAAPT010000001.1"/>
</dbReference>
<dbReference type="PANTHER" id="PTHR18964">
    <property type="entry name" value="ROK (REPRESSOR, ORF, KINASE) FAMILY"/>
    <property type="match status" value="1"/>
</dbReference>
<reference evidence="2 3" key="1">
    <citation type="submission" date="2023-10" db="EMBL/GenBank/DDBJ databases">
        <title>Microbacterium xanthum sp. nov., isolated from seaweed.</title>
        <authorList>
            <person name="Lee S.D."/>
        </authorList>
    </citation>
    <scope>NUCLEOTIDE SEQUENCE [LARGE SCALE GENOMIC DNA]</scope>
    <source>
        <strain evidence="2 3">KCTC 19124</strain>
    </source>
</reference>
<proteinExistence type="inferred from homology"/>
<evidence type="ECO:0000313" key="3">
    <source>
        <dbReference type="Proteomes" id="UP001291912"/>
    </source>
</evidence>
<dbReference type="InterPro" id="IPR043129">
    <property type="entry name" value="ATPase_NBD"/>
</dbReference>
<evidence type="ECO:0000313" key="2">
    <source>
        <dbReference type="EMBL" id="MDZ8160950.1"/>
    </source>
</evidence>
<dbReference type="Proteomes" id="UP001291912">
    <property type="component" value="Unassembled WGS sequence"/>
</dbReference>
<accession>A0ABU5N4H4</accession>
<comment type="caution">
    <text evidence="2">The sequence shown here is derived from an EMBL/GenBank/DDBJ whole genome shotgun (WGS) entry which is preliminary data.</text>
</comment>
<comment type="similarity">
    <text evidence="1">Belongs to the ROK (NagC/XylR) family.</text>
</comment>
<name>A0ABU5N4H4_9MICO</name>
<organism evidence="2 3">
    <name type="scientific">Microbacterium aquimaris</name>
    <dbReference type="NCBI Taxonomy" id="459816"/>
    <lineage>
        <taxon>Bacteria</taxon>
        <taxon>Bacillati</taxon>
        <taxon>Actinomycetota</taxon>
        <taxon>Actinomycetes</taxon>
        <taxon>Micrococcales</taxon>
        <taxon>Microbacteriaceae</taxon>
        <taxon>Microbacterium</taxon>
    </lineage>
</organism>
<dbReference type="SUPFAM" id="SSF53067">
    <property type="entry name" value="Actin-like ATPase domain"/>
    <property type="match status" value="2"/>
</dbReference>
<keyword evidence="3" id="KW-1185">Reference proteome</keyword>
<protein>
    <submittedName>
        <fullName evidence="2">ROK family transcriptional regulator</fullName>
    </submittedName>
</protein>
<gene>
    <name evidence="2" type="ORF">R2Q92_03820</name>
</gene>